<keyword evidence="5" id="KW-0862">Zinc</keyword>
<dbReference type="PANTHER" id="PTHR24406">
    <property type="entry name" value="TRANSCRIPTIONAL REPRESSOR CTCFL-RELATED"/>
    <property type="match status" value="1"/>
</dbReference>
<feature type="region of interest" description="Disordered" evidence="8">
    <location>
        <begin position="199"/>
        <end position="264"/>
    </location>
</feature>
<keyword evidence="2" id="KW-0479">Metal-binding</keyword>
<comment type="subcellular location">
    <subcellularLocation>
        <location evidence="1">Nucleus</location>
    </subcellularLocation>
</comment>
<keyword evidence="11" id="KW-1185">Reference proteome</keyword>
<gene>
    <name evidence="10" type="ORF">K504DRAFT_430576</name>
</gene>
<evidence type="ECO:0000313" key="11">
    <source>
        <dbReference type="Proteomes" id="UP000799428"/>
    </source>
</evidence>
<dbReference type="AlphaFoldDB" id="A0A6G1KCL8"/>
<sequence>MAPSLQPIRAVKCTYDNCFASFNTHKEMISHKKYFEEHDYCSRCDEDFDSYDDLAMHKAYRPDNHGMACRICGEEFKSKSGLRRHIELNHKVNQKLPCIGCGDEFYRASLLIEHIEFGNCRVIDKKDFESHIIHKFIVSELLKGGSALNRFQQKTSRFNAAIDEDDDGGVGINNLIDKDEDEETAHGINYKAIVPEIPPESLKFHPPPEPYPSLPVRSRKTSVASATSRLSSTLGNMSLGGDSEYETAPSTPGTPKSSSCQTKVRGNGKLASKELFKDAKPTPPPSEFSIEAHDGQMANKHGINIISTRFWDPISEDWNPECFLDTVTGKYSCPFTCELTFDLPVDLNNHIMHDHRITRMKCPSCLKYFKSCTALVSHCESRGSKCQINKADDFNLFLDRLTGGFLSVDEKTRPEFLQNETRFVPNPETGRLELWTPPTASYLQYSVSKPAAWKDPVKTVTVGGFPAPHTEPINRKNSLW</sequence>
<evidence type="ECO:0000256" key="1">
    <source>
        <dbReference type="ARBA" id="ARBA00004123"/>
    </source>
</evidence>
<dbReference type="SUPFAM" id="SSF57667">
    <property type="entry name" value="beta-beta-alpha zinc fingers"/>
    <property type="match status" value="1"/>
</dbReference>
<evidence type="ECO:0000313" key="10">
    <source>
        <dbReference type="EMBL" id="KAF2710212.1"/>
    </source>
</evidence>
<evidence type="ECO:0000256" key="4">
    <source>
        <dbReference type="ARBA" id="ARBA00022771"/>
    </source>
</evidence>
<evidence type="ECO:0000256" key="3">
    <source>
        <dbReference type="ARBA" id="ARBA00022737"/>
    </source>
</evidence>
<accession>A0A6G1KCL8</accession>
<dbReference type="PROSITE" id="PS50157">
    <property type="entry name" value="ZINC_FINGER_C2H2_2"/>
    <property type="match status" value="1"/>
</dbReference>
<dbReference type="GO" id="GO:0005634">
    <property type="term" value="C:nucleus"/>
    <property type="evidence" value="ECO:0007669"/>
    <property type="project" value="UniProtKB-SubCell"/>
</dbReference>
<feature type="compositionally biased region" description="Polar residues" evidence="8">
    <location>
        <begin position="248"/>
        <end position="264"/>
    </location>
</feature>
<keyword evidence="4 7" id="KW-0863">Zinc-finger</keyword>
<keyword evidence="6" id="KW-0539">Nucleus</keyword>
<protein>
    <recommendedName>
        <fullName evidence="9">C2H2-type domain-containing protein</fullName>
    </recommendedName>
</protein>
<dbReference type="Gene3D" id="3.30.160.60">
    <property type="entry name" value="Classic Zinc Finger"/>
    <property type="match status" value="1"/>
</dbReference>
<evidence type="ECO:0000256" key="6">
    <source>
        <dbReference type="ARBA" id="ARBA00023242"/>
    </source>
</evidence>
<evidence type="ECO:0000256" key="2">
    <source>
        <dbReference type="ARBA" id="ARBA00022723"/>
    </source>
</evidence>
<dbReference type="Proteomes" id="UP000799428">
    <property type="component" value="Unassembled WGS sequence"/>
</dbReference>
<dbReference type="SMART" id="SM00355">
    <property type="entry name" value="ZnF_C2H2"/>
    <property type="match status" value="3"/>
</dbReference>
<reference evidence="10" key="1">
    <citation type="journal article" date="2020" name="Stud. Mycol.">
        <title>101 Dothideomycetes genomes: a test case for predicting lifestyles and emergence of pathogens.</title>
        <authorList>
            <person name="Haridas S."/>
            <person name="Albert R."/>
            <person name="Binder M."/>
            <person name="Bloem J."/>
            <person name="Labutti K."/>
            <person name="Salamov A."/>
            <person name="Andreopoulos B."/>
            <person name="Baker S."/>
            <person name="Barry K."/>
            <person name="Bills G."/>
            <person name="Bluhm B."/>
            <person name="Cannon C."/>
            <person name="Castanera R."/>
            <person name="Culley D."/>
            <person name="Daum C."/>
            <person name="Ezra D."/>
            <person name="Gonzalez J."/>
            <person name="Henrissat B."/>
            <person name="Kuo A."/>
            <person name="Liang C."/>
            <person name="Lipzen A."/>
            <person name="Lutzoni F."/>
            <person name="Magnuson J."/>
            <person name="Mondo S."/>
            <person name="Nolan M."/>
            <person name="Ohm R."/>
            <person name="Pangilinan J."/>
            <person name="Park H.-J."/>
            <person name="Ramirez L."/>
            <person name="Alfaro M."/>
            <person name="Sun H."/>
            <person name="Tritt A."/>
            <person name="Yoshinaga Y."/>
            <person name="Zwiers L.-H."/>
            <person name="Turgeon B."/>
            <person name="Goodwin S."/>
            <person name="Spatafora J."/>
            <person name="Crous P."/>
            <person name="Grigoriev I."/>
        </authorList>
    </citation>
    <scope>NUCLEOTIDE SEQUENCE</scope>
    <source>
        <strain evidence="10">CBS 279.74</strain>
    </source>
</reference>
<dbReference type="PROSITE" id="PS00028">
    <property type="entry name" value="ZINC_FINGER_C2H2_1"/>
    <property type="match status" value="2"/>
</dbReference>
<dbReference type="Pfam" id="PF00096">
    <property type="entry name" value="zf-C2H2"/>
    <property type="match status" value="1"/>
</dbReference>
<feature type="region of interest" description="Disordered" evidence="8">
    <location>
        <begin position="271"/>
        <end position="290"/>
    </location>
</feature>
<feature type="domain" description="C2H2-type" evidence="9">
    <location>
        <begin position="67"/>
        <end position="95"/>
    </location>
</feature>
<evidence type="ECO:0000256" key="8">
    <source>
        <dbReference type="SAM" id="MobiDB-lite"/>
    </source>
</evidence>
<feature type="compositionally biased region" description="Basic and acidic residues" evidence="8">
    <location>
        <begin position="271"/>
        <end position="280"/>
    </location>
</feature>
<dbReference type="InterPro" id="IPR036236">
    <property type="entry name" value="Znf_C2H2_sf"/>
</dbReference>
<dbReference type="InterPro" id="IPR050888">
    <property type="entry name" value="ZnF_C2H2-type_TF"/>
</dbReference>
<feature type="compositionally biased region" description="Polar residues" evidence="8">
    <location>
        <begin position="221"/>
        <end position="236"/>
    </location>
</feature>
<proteinExistence type="predicted"/>
<keyword evidence="3" id="KW-0677">Repeat</keyword>
<evidence type="ECO:0000259" key="9">
    <source>
        <dbReference type="PROSITE" id="PS50157"/>
    </source>
</evidence>
<dbReference type="EMBL" id="MU005769">
    <property type="protein sequence ID" value="KAF2710212.1"/>
    <property type="molecule type" value="Genomic_DNA"/>
</dbReference>
<organism evidence="10 11">
    <name type="scientific">Pleomassaria siparia CBS 279.74</name>
    <dbReference type="NCBI Taxonomy" id="1314801"/>
    <lineage>
        <taxon>Eukaryota</taxon>
        <taxon>Fungi</taxon>
        <taxon>Dikarya</taxon>
        <taxon>Ascomycota</taxon>
        <taxon>Pezizomycotina</taxon>
        <taxon>Dothideomycetes</taxon>
        <taxon>Pleosporomycetidae</taxon>
        <taxon>Pleosporales</taxon>
        <taxon>Pleomassariaceae</taxon>
        <taxon>Pleomassaria</taxon>
    </lineage>
</organism>
<dbReference type="InterPro" id="IPR013087">
    <property type="entry name" value="Znf_C2H2_type"/>
</dbReference>
<evidence type="ECO:0000256" key="5">
    <source>
        <dbReference type="ARBA" id="ARBA00022833"/>
    </source>
</evidence>
<evidence type="ECO:0000256" key="7">
    <source>
        <dbReference type="PROSITE-ProRule" id="PRU00042"/>
    </source>
</evidence>
<dbReference type="OrthoDB" id="8117402at2759"/>
<dbReference type="GO" id="GO:0008270">
    <property type="term" value="F:zinc ion binding"/>
    <property type="evidence" value="ECO:0007669"/>
    <property type="project" value="UniProtKB-KW"/>
</dbReference>
<name>A0A6G1KCL8_9PLEO</name>